<dbReference type="SUPFAM" id="SSF51306">
    <property type="entry name" value="LexA/Signal peptidase"/>
    <property type="match status" value="1"/>
</dbReference>
<dbReference type="InterPro" id="IPR036286">
    <property type="entry name" value="LexA/Signal_pep-like_sf"/>
</dbReference>
<dbReference type="SMART" id="SM00530">
    <property type="entry name" value="HTH_XRE"/>
    <property type="match status" value="1"/>
</dbReference>
<organism evidence="1 2">
    <name type="scientific">Piscirickettsia salmonis</name>
    <dbReference type="NCBI Taxonomy" id="1238"/>
    <lineage>
        <taxon>Bacteria</taxon>
        <taxon>Pseudomonadati</taxon>
        <taxon>Pseudomonadota</taxon>
        <taxon>Gammaproteobacteria</taxon>
        <taxon>Thiotrichales</taxon>
        <taxon>Piscirickettsiaceae</taxon>
        <taxon>Piscirickettsia</taxon>
    </lineage>
</organism>
<dbReference type="InterPro" id="IPR015927">
    <property type="entry name" value="Peptidase_S24_S26A/B/C"/>
</dbReference>
<dbReference type="PROSITE" id="PS50943">
    <property type="entry name" value="HTH_CROC1"/>
    <property type="match status" value="1"/>
</dbReference>
<evidence type="ECO:0000313" key="2">
    <source>
        <dbReference type="Proteomes" id="UP000029558"/>
    </source>
</evidence>
<name>A0A1L6TDY9_PISSA</name>
<dbReference type="AlphaFoldDB" id="A0A1L6TDY9"/>
<dbReference type="InterPro" id="IPR039418">
    <property type="entry name" value="LexA-like"/>
</dbReference>
<dbReference type="Pfam" id="PF13443">
    <property type="entry name" value="HTH_26"/>
    <property type="match status" value="1"/>
</dbReference>
<accession>A0A1L6TDY9</accession>
<dbReference type="Pfam" id="PF00717">
    <property type="entry name" value="Peptidase_S24"/>
    <property type="match status" value="1"/>
</dbReference>
<dbReference type="Proteomes" id="UP000029558">
    <property type="component" value="Chromosome"/>
</dbReference>
<dbReference type="CDD" id="cd06529">
    <property type="entry name" value="S24_LexA-like"/>
    <property type="match status" value="1"/>
</dbReference>
<dbReference type="RefSeq" id="WP_036772149.1">
    <property type="nucleotide sequence ID" value="NZ_CP012508.1"/>
</dbReference>
<protein>
    <submittedName>
        <fullName evidence="1">Cro/C1-type HTH DNA-binding domain protein</fullName>
    </submittedName>
</protein>
<dbReference type="OrthoDB" id="9791537at2"/>
<gene>
    <name evidence="1" type="ORF">KU39_2483</name>
</gene>
<dbReference type="SUPFAM" id="SSF47413">
    <property type="entry name" value="lambda repressor-like DNA-binding domains"/>
    <property type="match status" value="1"/>
</dbReference>
<reference evidence="1 2" key="1">
    <citation type="journal article" date="2014" name="Genome Announc.">
        <title>Comparative Genome Analysis of Two Isolates of the Fish Pathogen Piscirickettsia salmonis from Different Hosts Reveals Major Differences in Virulence-Associated Secretion Systems.</title>
        <authorList>
            <person name="Bohle H."/>
            <person name="Henriquez P."/>
            <person name="Grothusen H."/>
            <person name="Navas E."/>
            <person name="Sandoval A."/>
            <person name="Bustamante F."/>
            <person name="Bustos P."/>
            <person name="Mancilla M."/>
        </authorList>
    </citation>
    <scope>NUCLEOTIDE SEQUENCE [LARGE SCALE GENOMIC DNA]</scope>
    <source>
        <strain evidence="2">B1-32597</strain>
    </source>
</reference>
<dbReference type="GO" id="GO:0003677">
    <property type="term" value="F:DNA binding"/>
    <property type="evidence" value="ECO:0007669"/>
    <property type="project" value="UniProtKB-KW"/>
</dbReference>
<dbReference type="CDD" id="cd00093">
    <property type="entry name" value="HTH_XRE"/>
    <property type="match status" value="1"/>
</dbReference>
<keyword evidence="1" id="KW-0238">DNA-binding</keyword>
<evidence type="ECO:0000313" key="1">
    <source>
        <dbReference type="EMBL" id="ALB23659.1"/>
    </source>
</evidence>
<dbReference type="InterPro" id="IPR001387">
    <property type="entry name" value="Cro/C1-type_HTH"/>
</dbReference>
<proteinExistence type="predicted"/>
<sequence>MTKLEFTQSNTHTLAERLNRLMREHGVTTAQLAKSTGIAVGTINRMSNDKTCNPTISSLKPVCDFFSITVSQMIGEDELRNFQKVATKWLNVPIIHWKELNCHLNTDNTNTTLISDNSEKETEEKEQIKINSEFSSSSFATRMPDDSMTPFFPKESVLIFDPEQTINDRSYVLVYLHRHNSYVFKQLIIDKPYQYLKSAHSELGSYLQLQKSDKIIAPLVQSKINF</sequence>
<dbReference type="Gene3D" id="2.10.109.10">
    <property type="entry name" value="Umud Fragment, subunit A"/>
    <property type="match status" value="1"/>
</dbReference>
<dbReference type="Gene3D" id="1.10.260.40">
    <property type="entry name" value="lambda repressor-like DNA-binding domains"/>
    <property type="match status" value="1"/>
</dbReference>
<dbReference type="InterPro" id="IPR010982">
    <property type="entry name" value="Lambda_DNA-bd_dom_sf"/>
</dbReference>
<dbReference type="EMBL" id="CP012508">
    <property type="protein sequence ID" value="ALB23659.1"/>
    <property type="molecule type" value="Genomic_DNA"/>
</dbReference>